<dbReference type="HOGENOM" id="CLU_2639824_0_0_1"/>
<keyword evidence="1" id="KW-0472">Membrane</keyword>
<keyword evidence="1" id="KW-0812">Transmembrane</keyword>
<comment type="caution">
    <text evidence="2">The sequence shown here is derived from an EMBL/GenBank/DDBJ whole genome shotgun (WGS) entry which is preliminary data.</text>
</comment>
<dbReference type="AlphaFoldDB" id="M5CFU0"/>
<accession>M5CFU0</accession>
<dbReference type="Proteomes" id="UP000012065">
    <property type="component" value="Unassembled WGS sequence"/>
</dbReference>
<name>M5CFU0_THACB</name>
<keyword evidence="1" id="KW-1133">Transmembrane helix</keyword>
<evidence type="ECO:0000256" key="1">
    <source>
        <dbReference type="SAM" id="Phobius"/>
    </source>
</evidence>
<feature type="transmembrane region" description="Helical" evidence="1">
    <location>
        <begin position="29"/>
        <end position="50"/>
    </location>
</feature>
<dbReference type="EMBL" id="CAOJ01013882">
    <property type="protein sequence ID" value="CCO34952.1"/>
    <property type="molecule type" value="Genomic_DNA"/>
</dbReference>
<proteinExistence type="predicted"/>
<evidence type="ECO:0000313" key="3">
    <source>
        <dbReference type="Proteomes" id="UP000012065"/>
    </source>
</evidence>
<sequence length="77" mass="8305">MSTLTVPSNLTPTHNHHQGWDELPTGAKVLIIIMLCGTFLVLLMALLIATDCTCASPAYKHKATGTTKRSINHPPPI</sequence>
<gene>
    <name evidence="2" type="ORF">BN14_09063</name>
</gene>
<protein>
    <submittedName>
        <fullName evidence="2">Uncharacterized protein</fullName>
    </submittedName>
</protein>
<reference evidence="2 3" key="1">
    <citation type="journal article" date="2013" name="J. Biotechnol.">
        <title>Establishment and interpretation of the genome sequence of the phytopathogenic fungus Rhizoctonia solani AG1-IB isolate 7/3/14.</title>
        <authorList>
            <person name="Wibberg D.W."/>
            <person name="Jelonek L.J."/>
            <person name="Rupp O.R."/>
            <person name="Hennig M.H."/>
            <person name="Eikmeyer F.E."/>
            <person name="Goesmann A.G."/>
            <person name="Hartmann A.H."/>
            <person name="Borriss R.B."/>
            <person name="Grosch R.G."/>
            <person name="Puehler A.P."/>
            <person name="Schlueter A.S."/>
        </authorList>
    </citation>
    <scope>NUCLEOTIDE SEQUENCE [LARGE SCALE GENOMIC DNA]</scope>
    <source>
        <strain evidence="3">AG1-IB / isolate 7/3/14</strain>
    </source>
</reference>
<evidence type="ECO:0000313" key="2">
    <source>
        <dbReference type="EMBL" id="CCO34952.1"/>
    </source>
</evidence>
<organism evidence="2 3">
    <name type="scientific">Thanatephorus cucumeris (strain AG1-IB / isolate 7/3/14)</name>
    <name type="common">Lettuce bottom rot fungus</name>
    <name type="synonym">Rhizoctonia solani</name>
    <dbReference type="NCBI Taxonomy" id="1108050"/>
    <lineage>
        <taxon>Eukaryota</taxon>
        <taxon>Fungi</taxon>
        <taxon>Dikarya</taxon>
        <taxon>Basidiomycota</taxon>
        <taxon>Agaricomycotina</taxon>
        <taxon>Agaricomycetes</taxon>
        <taxon>Cantharellales</taxon>
        <taxon>Ceratobasidiaceae</taxon>
        <taxon>Rhizoctonia</taxon>
        <taxon>Rhizoctonia solani AG-1</taxon>
    </lineage>
</organism>